<dbReference type="AlphaFoldDB" id="A0A5B8LND5"/>
<dbReference type="CDD" id="cd06587">
    <property type="entry name" value="VOC"/>
    <property type="match status" value="1"/>
</dbReference>
<evidence type="ECO:0000313" key="2">
    <source>
        <dbReference type="EMBL" id="QDZ09144.1"/>
    </source>
</evidence>
<dbReference type="Proteomes" id="UP000315673">
    <property type="component" value="Chromosome"/>
</dbReference>
<dbReference type="Pfam" id="PF00903">
    <property type="entry name" value="Glyoxalase"/>
    <property type="match status" value="1"/>
</dbReference>
<evidence type="ECO:0000259" key="1">
    <source>
        <dbReference type="PROSITE" id="PS51819"/>
    </source>
</evidence>
<dbReference type="KEGG" id="spai:FPZ24_10530"/>
<dbReference type="InterPro" id="IPR052164">
    <property type="entry name" value="Anthracycline_SecMetBiosynth"/>
</dbReference>
<dbReference type="SUPFAM" id="SSF54593">
    <property type="entry name" value="Glyoxalase/Bleomycin resistance protein/Dihydroxybiphenyl dioxygenase"/>
    <property type="match status" value="1"/>
</dbReference>
<gene>
    <name evidence="2" type="ORF">FPZ24_10530</name>
</gene>
<reference evidence="2 3" key="1">
    <citation type="submission" date="2019-07" db="EMBL/GenBank/DDBJ databases">
        <title>Full genome sequence of Sphingomonas sp. 4R-6-7(HKS19).</title>
        <authorList>
            <person name="Im W.-T."/>
        </authorList>
    </citation>
    <scope>NUCLEOTIDE SEQUENCE [LARGE SCALE GENOMIC DNA]</scope>
    <source>
        <strain evidence="2 3">HKS19</strain>
    </source>
</reference>
<dbReference type="Gene3D" id="3.10.180.10">
    <property type="entry name" value="2,3-Dihydroxybiphenyl 1,2-Dioxygenase, domain 1"/>
    <property type="match status" value="1"/>
</dbReference>
<sequence>MVLHAQEVGRITGVGGVFVVSKDPAALTKWYQEVLGINIEPWGGALLRYDAPLHPPVVVWSAMRENSSEIAPSKRDFMINFAVDDLDAFIAKLETKGIKVLNRQADPTGKFASILDPDGTKIELWQAPSK</sequence>
<feature type="domain" description="VOC" evidence="1">
    <location>
        <begin position="13"/>
        <end position="127"/>
    </location>
</feature>
<evidence type="ECO:0000313" key="3">
    <source>
        <dbReference type="Proteomes" id="UP000315673"/>
    </source>
</evidence>
<dbReference type="InterPro" id="IPR029068">
    <property type="entry name" value="Glyas_Bleomycin-R_OHBP_Dase"/>
</dbReference>
<keyword evidence="3" id="KW-1185">Reference proteome</keyword>
<organism evidence="2 3">
    <name type="scientific">Sphingomonas panacisoli</name>
    <dbReference type="NCBI Taxonomy" id="1813879"/>
    <lineage>
        <taxon>Bacteria</taxon>
        <taxon>Pseudomonadati</taxon>
        <taxon>Pseudomonadota</taxon>
        <taxon>Alphaproteobacteria</taxon>
        <taxon>Sphingomonadales</taxon>
        <taxon>Sphingomonadaceae</taxon>
        <taxon>Sphingomonas</taxon>
    </lineage>
</organism>
<proteinExistence type="predicted"/>
<dbReference type="PROSITE" id="PS51819">
    <property type="entry name" value="VOC"/>
    <property type="match status" value="1"/>
</dbReference>
<dbReference type="EMBL" id="CP042306">
    <property type="protein sequence ID" value="QDZ09144.1"/>
    <property type="molecule type" value="Genomic_DNA"/>
</dbReference>
<protein>
    <submittedName>
        <fullName evidence="2">VOC family protein</fullName>
    </submittedName>
</protein>
<dbReference type="PANTHER" id="PTHR33993:SF5">
    <property type="entry name" value="GLYOXALASE"/>
    <property type="match status" value="1"/>
</dbReference>
<dbReference type="InterPro" id="IPR004360">
    <property type="entry name" value="Glyas_Fos-R_dOase_dom"/>
</dbReference>
<accession>A0A5B8LND5</accession>
<name>A0A5B8LND5_9SPHN</name>
<dbReference type="PANTHER" id="PTHR33993">
    <property type="entry name" value="GLYOXALASE-RELATED"/>
    <property type="match status" value="1"/>
</dbReference>
<dbReference type="InterPro" id="IPR037523">
    <property type="entry name" value="VOC_core"/>
</dbReference>
<dbReference type="OrthoDB" id="9799428at2"/>